<evidence type="ECO:0000313" key="3">
    <source>
        <dbReference type="Proteomes" id="UP000298154"/>
    </source>
</evidence>
<feature type="region of interest" description="Disordered" evidence="1">
    <location>
        <begin position="124"/>
        <end position="144"/>
    </location>
</feature>
<evidence type="ECO:0000313" key="2">
    <source>
        <dbReference type="EMBL" id="TFD69457.1"/>
    </source>
</evidence>
<gene>
    <name evidence="2" type="ORF">E3T47_01345</name>
</gene>
<comment type="caution">
    <text evidence="2">The sequence shown here is derived from an EMBL/GenBank/DDBJ whole genome shotgun (WGS) entry which is preliminary data.</text>
</comment>
<proteinExistence type="predicted"/>
<keyword evidence="3" id="KW-1185">Reference proteome</keyword>
<dbReference type="InterPro" id="IPR009693">
    <property type="entry name" value="Glucitol_operon_activator"/>
</dbReference>
<dbReference type="AlphaFoldDB" id="A0A4R9AT42"/>
<dbReference type="RefSeq" id="WP_134553846.1">
    <property type="nucleotide sequence ID" value="NZ_SOHK01000004.1"/>
</dbReference>
<protein>
    <submittedName>
        <fullName evidence="2">Transcriptional regulator</fullName>
    </submittedName>
</protein>
<dbReference type="Pfam" id="PF06923">
    <property type="entry name" value="GutM"/>
    <property type="match status" value="1"/>
</dbReference>
<dbReference type="EMBL" id="SOHK01000004">
    <property type="protein sequence ID" value="TFD69457.1"/>
    <property type="molecule type" value="Genomic_DNA"/>
</dbReference>
<organism evidence="2 3">
    <name type="scientific">Cryobacterium ruanii</name>
    <dbReference type="NCBI Taxonomy" id="1259197"/>
    <lineage>
        <taxon>Bacteria</taxon>
        <taxon>Bacillati</taxon>
        <taxon>Actinomycetota</taxon>
        <taxon>Actinomycetes</taxon>
        <taxon>Micrococcales</taxon>
        <taxon>Microbacteriaceae</taxon>
        <taxon>Cryobacterium</taxon>
    </lineage>
</organism>
<evidence type="ECO:0000256" key="1">
    <source>
        <dbReference type="SAM" id="MobiDB-lite"/>
    </source>
</evidence>
<sequence length="144" mass="15316">MDTGRFALFLLGALLLSGLFSYFQQRAYTGVTRRLAQQFAGNSTHVLVSGRSKGILRGAVVVLVIDTSAREVLAAEAMVGRSVLAKFRVRAELLGSSVTVVERATGKSVKKAVQGCLEQAEIVRRKGAGNRAPSRSGPARTEPA</sequence>
<dbReference type="OrthoDB" id="158741at2"/>
<dbReference type="Proteomes" id="UP000298154">
    <property type="component" value="Unassembled WGS sequence"/>
</dbReference>
<reference evidence="2 3" key="1">
    <citation type="submission" date="2019-03" db="EMBL/GenBank/DDBJ databases">
        <title>Genomics of glacier-inhabiting Cryobacterium strains.</title>
        <authorList>
            <person name="Liu Q."/>
            <person name="Xin Y.-H."/>
        </authorList>
    </citation>
    <scope>NUCLEOTIDE SEQUENCE [LARGE SCALE GENOMIC DNA]</scope>
    <source>
        <strain evidence="2 3">Sr36</strain>
    </source>
</reference>
<accession>A0A4R9AT42</accession>
<name>A0A4R9AT42_9MICO</name>